<evidence type="ECO:0000313" key="7">
    <source>
        <dbReference type="Proteomes" id="UP000323876"/>
    </source>
</evidence>
<evidence type="ECO:0000313" key="6">
    <source>
        <dbReference type="EMBL" id="KAA8882985.1"/>
    </source>
</evidence>
<dbReference type="Gene3D" id="1.10.10.10">
    <property type="entry name" value="Winged helix-like DNA-binding domain superfamily/Winged helix DNA-binding domain"/>
    <property type="match status" value="1"/>
</dbReference>
<evidence type="ECO:0000256" key="3">
    <source>
        <dbReference type="ARBA" id="ARBA00023163"/>
    </source>
</evidence>
<dbReference type="Pfam" id="PF01638">
    <property type="entry name" value="HxlR"/>
    <property type="match status" value="1"/>
</dbReference>
<evidence type="ECO:0000256" key="2">
    <source>
        <dbReference type="ARBA" id="ARBA00023125"/>
    </source>
</evidence>
<dbReference type="EMBL" id="VXLC01000027">
    <property type="protein sequence ID" value="KAA8882985.1"/>
    <property type="molecule type" value="Genomic_DNA"/>
</dbReference>
<comment type="caution">
    <text evidence="6">The sequence shown here is derived from an EMBL/GenBank/DDBJ whole genome shotgun (WGS) entry which is preliminary data.</text>
</comment>
<evidence type="ECO:0000256" key="1">
    <source>
        <dbReference type="ARBA" id="ARBA00023015"/>
    </source>
</evidence>
<accession>A0A5N0E415</accession>
<dbReference type="OrthoDB" id="8904061at2"/>
<sequence length="115" mass="12545">MVASESEANKTPAVGEPVRGSQTGRPIMVLLDLLGRRWALRVLWELRDGRAVTFRELQALCGGVSASVLNDRLRELRDAGVVAAEPTGYQLSADGLDLVAALAPLQVWVQRWAEH</sequence>
<feature type="domain" description="HTH hxlR-type" evidence="5">
    <location>
        <begin position="25"/>
        <end position="115"/>
    </location>
</feature>
<dbReference type="InterPro" id="IPR036388">
    <property type="entry name" value="WH-like_DNA-bd_sf"/>
</dbReference>
<dbReference type="Proteomes" id="UP000323876">
    <property type="component" value="Unassembled WGS sequence"/>
</dbReference>
<keyword evidence="2" id="KW-0238">DNA-binding</keyword>
<proteinExistence type="predicted"/>
<name>A0A5N0E415_9NOCA</name>
<dbReference type="SUPFAM" id="SSF46785">
    <property type="entry name" value="Winged helix' DNA-binding domain"/>
    <property type="match status" value="1"/>
</dbReference>
<reference evidence="6 7" key="1">
    <citation type="submission" date="2019-09" db="EMBL/GenBank/DDBJ databases">
        <authorList>
            <person name="Wang X."/>
        </authorList>
    </citation>
    <scope>NUCLEOTIDE SEQUENCE [LARGE SCALE GENOMIC DNA]</scope>
    <source>
        <strain evidence="6 7">CICC 11023</strain>
    </source>
</reference>
<keyword evidence="1" id="KW-0805">Transcription regulation</keyword>
<evidence type="ECO:0000256" key="4">
    <source>
        <dbReference type="SAM" id="MobiDB-lite"/>
    </source>
</evidence>
<evidence type="ECO:0000259" key="5">
    <source>
        <dbReference type="PROSITE" id="PS51118"/>
    </source>
</evidence>
<organism evidence="6 7">
    <name type="scientific">Nocardia colli</name>
    <dbReference type="NCBI Taxonomy" id="2545717"/>
    <lineage>
        <taxon>Bacteria</taxon>
        <taxon>Bacillati</taxon>
        <taxon>Actinomycetota</taxon>
        <taxon>Actinomycetes</taxon>
        <taxon>Mycobacteriales</taxon>
        <taxon>Nocardiaceae</taxon>
        <taxon>Nocardia</taxon>
    </lineage>
</organism>
<dbReference type="PROSITE" id="PS51118">
    <property type="entry name" value="HTH_HXLR"/>
    <property type="match status" value="1"/>
</dbReference>
<dbReference type="InterPro" id="IPR002577">
    <property type="entry name" value="HTH_HxlR"/>
</dbReference>
<protein>
    <submittedName>
        <fullName evidence="6">Helix-turn-helix transcriptional regulator</fullName>
    </submittedName>
</protein>
<feature type="region of interest" description="Disordered" evidence="4">
    <location>
        <begin position="1"/>
        <end position="21"/>
    </location>
</feature>
<dbReference type="RefSeq" id="WP_150406970.1">
    <property type="nucleotide sequence ID" value="NZ_VXLC01000027.1"/>
</dbReference>
<dbReference type="PANTHER" id="PTHR33204:SF37">
    <property type="entry name" value="HTH-TYPE TRANSCRIPTIONAL REGULATOR YODB"/>
    <property type="match status" value="1"/>
</dbReference>
<dbReference type="AlphaFoldDB" id="A0A5N0E415"/>
<dbReference type="GO" id="GO:0003677">
    <property type="term" value="F:DNA binding"/>
    <property type="evidence" value="ECO:0007669"/>
    <property type="project" value="UniProtKB-KW"/>
</dbReference>
<dbReference type="PANTHER" id="PTHR33204">
    <property type="entry name" value="TRANSCRIPTIONAL REGULATOR, MARR FAMILY"/>
    <property type="match status" value="1"/>
</dbReference>
<keyword evidence="3" id="KW-0804">Transcription</keyword>
<keyword evidence="7" id="KW-1185">Reference proteome</keyword>
<dbReference type="InterPro" id="IPR036390">
    <property type="entry name" value="WH_DNA-bd_sf"/>
</dbReference>
<gene>
    <name evidence="6" type="ORF">F3087_37900</name>
</gene>